<reference evidence="8" key="1">
    <citation type="journal article" date="2019" name="Gigascience">
        <title>De novo genome assembly of the endangered Acer yangbiense, a plant species with extremely small populations endemic to Yunnan Province, China.</title>
        <authorList>
            <person name="Yang J."/>
            <person name="Wariss H.M."/>
            <person name="Tao L."/>
            <person name="Zhang R."/>
            <person name="Yun Q."/>
            <person name="Hollingsworth P."/>
            <person name="Dao Z."/>
            <person name="Luo G."/>
            <person name="Guo H."/>
            <person name="Ma Y."/>
            <person name="Sun W."/>
        </authorList>
    </citation>
    <scope>NUCLEOTIDE SEQUENCE [LARGE SCALE GENOMIC DNA]</scope>
    <source>
        <strain evidence="8">cv. br00</strain>
    </source>
</reference>
<dbReference type="GO" id="GO:0051213">
    <property type="term" value="F:dioxygenase activity"/>
    <property type="evidence" value="ECO:0007669"/>
    <property type="project" value="UniProtKB-ARBA"/>
</dbReference>
<dbReference type="AlphaFoldDB" id="A0A5N5KWZ4"/>
<dbReference type="Proteomes" id="UP000326939">
    <property type="component" value="Chromosome 11"/>
</dbReference>
<evidence type="ECO:0000313" key="8">
    <source>
        <dbReference type="Proteomes" id="UP000326939"/>
    </source>
</evidence>
<gene>
    <name evidence="7" type="ORF">DKX38_018081</name>
</gene>
<keyword evidence="3" id="KW-0479">Metal-binding</keyword>
<proteinExistence type="inferred from homology"/>
<evidence type="ECO:0000256" key="2">
    <source>
        <dbReference type="ARBA" id="ARBA00008056"/>
    </source>
</evidence>
<comment type="similarity">
    <text evidence="2">Belongs to the iron/ascorbate-dependent oxidoreductase family.</text>
</comment>
<keyword evidence="4" id="KW-0560">Oxidoreductase</keyword>
<dbReference type="InterPro" id="IPR044861">
    <property type="entry name" value="IPNS-like_FE2OG_OXY"/>
</dbReference>
<comment type="cofactor">
    <cofactor evidence="1">
        <name>Fe cation</name>
        <dbReference type="ChEBI" id="CHEBI:24875"/>
    </cofactor>
</comment>
<dbReference type="InterPro" id="IPR005123">
    <property type="entry name" value="Oxoglu/Fe-dep_dioxygenase_dom"/>
</dbReference>
<keyword evidence="8" id="KW-1185">Reference proteome</keyword>
<evidence type="ECO:0000256" key="5">
    <source>
        <dbReference type="ARBA" id="ARBA00023004"/>
    </source>
</evidence>
<dbReference type="PROSITE" id="PS51471">
    <property type="entry name" value="FE2OG_OXY"/>
    <property type="match status" value="1"/>
</dbReference>
<keyword evidence="5" id="KW-0408">Iron</keyword>
<name>A0A5N5KWZ4_9ROSI</name>
<evidence type="ECO:0000259" key="6">
    <source>
        <dbReference type="PROSITE" id="PS51471"/>
    </source>
</evidence>
<evidence type="ECO:0000256" key="4">
    <source>
        <dbReference type="ARBA" id="ARBA00023002"/>
    </source>
</evidence>
<dbReference type="Pfam" id="PF14226">
    <property type="entry name" value="DIOX_N"/>
    <property type="match status" value="1"/>
</dbReference>
<evidence type="ECO:0000256" key="3">
    <source>
        <dbReference type="ARBA" id="ARBA00022723"/>
    </source>
</evidence>
<accession>A0A5N5KWZ4</accession>
<protein>
    <recommendedName>
        <fullName evidence="6">Fe2OG dioxygenase domain-containing protein</fullName>
    </recommendedName>
</protein>
<dbReference type="SUPFAM" id="SSF51197">
    <property type="entry name" value="Clavaminate synthase-like"/>
    <property type="match status" value="2"/>
</dbReference>
<organism evidence="7 8">
    <name type="scientific">Salix brachista</name>
    <dbReference type="NCBI Taxonomy" id="2182728"/>
    <lineage>
        <taxon>Eukaryota</taxon>
        <taxon>Viridiplantae</taxon>
        <taxon>Streptophyta</taxon>
        <taxon>Embryophyta</taxon>
        <taxon>Tracheophyta</taxon>
        <taxon>Spermatophyta</taxon>
        <taxon>Magnoliopsida</taxon>
        <taxon>eudicotyledons</taxon>
        <taxon>Gunneridae</taxon>
        <taxon>Pentapetalae</taxon>
        <taxon>rosids</taxon>
        <taxon>fabids</taxon>
        <taxon>Malpighiales</taxon>
        <taxon>Salicaceae</taxon>
        <taxon>Saliceae</taxon>
        <taxon>Salix</taxon>
    </lineage>
</organism>
<dbReference type="PANTHER" id="PTHR10209">
    <property type="entry name" value="OXIDOREDUCTASE, 2OG-FE II OXYGENASE FAMILY PROTEIN"/>
    <property type="match status" value="1"/>
</dbReference>
<dbReference type="InterPro" id="IPR027443">
    <property type="entry name" value="IPNS-like_sf"/>
</dbReference>
<sequence length="502" mass="56128">MVITSSDEVQESNYDKRSELKAFDDTGTGVKGLIDNGIAKIPKIFIHDRRSGISSDSDHSSDVPVIDLEGIDKNRSQRAKVVEGVRDACTKWGFFQVLNHGIPVSVLEEMIGGVARFHEQDSEVKKEWYSRDYTRKVLYNSNFDLFQAPAANWRDTLSCVMAPRQPNPQDLPHVCRDIMIDYSNKVMVLAQRLFELLSEALGLDPNYLKDIQCAEGLFFLGHYYPECPEPDLTFGTSSHSDSSFLTVLLQDQIGGLQVLHENQWFDVNPIPGALVINLGDMLQLISNDRFISVQHRVLAKTVGPRISVASFLRQHLPPENASRLYGPIKELLSEESPAIYRETTVKDLVTHYYAKGLDGISALEHFKLQPFSAQTTAGNAVQSRYTMSRSHDKKVLISEAMKLIRKSGLLLTSIADSPPVHIMSAGALVINLGEVLQFISNDRFISVQHRVLAITGGPRIPVASFLRQQPPPSGRECLKTLRANQGVAIRREPCNLPRNHCR</sequence>
<comment type="caution">
    <text evidence="7">The sequence shown here is derived from an EMBL/GenBank/DDBJ whole genome shotgun (WGS) entry which is preliminary data.</text>
</comment>
<evidence type="ECO:0000256" key="1">
    <source>
        <dbReference type="ARBA" id="ARBA00001962"/>
    </source>
</evidence>
<dbReference type="GO" id="GO:0046872">
    <property type="term" value="F:metal ion binding"/>
    <property type="evidence" value="ECO:0007669"/>
    <property type="project" value="UniProtKB-KW"/>
</dbReference>
<dbReference type="FunFam" id="2.60.120.330:FF:000005">
    <property type="entry name" value="1-aminocyclopropane-1-carboxylate oxidase homolog 1"/>
    <property type="match status" value="1"/>
</dbReference>
<dbReference type="PANTHER" id="PTHR10209:SF123">
    <property type="entry name" value="FE2OG DIOXYGENASE DOMAIN-CONTAINING PROTEIN"/>
    <property type="match status" value="1"/>
</dbReference>
<dbReference type="InterPro" id="IPR026992">
    <property type="entry name" value="DIOX_N"/>
</dbReference>
<evidence type="ECO:0000313" key="7">
    <source>
        <dbReference type="EMBL" id="KAB5534995.1"/>
    </source>
</evidence>
<dbReference type="Pfam" id="PF03171">
    <property type="entry name" value="2OG-FeII_Oxy"/>
    <property type="match status" value="2"/>
</dbReference>
<feature type="domain" description="Fe2OG dioxygenase" evidence="6">
    <location>
        <begin position="213"/>
        <end position="316"/>
    </location>
</feature>
<dbReference type="EMBL" id="VDCV01000011">
    <property type="protein sequence ID" value="KAB5534995.1"/>
    <property type="molecule type" value="Genomic_DNA"/>
</dbReference>
<dbReference type="Gene3D" id="2.60.120.330">
    <property type="entry name" value="B-lactam Antibiotic, Isopenicillin N Synthase, Chain"/>
    <property type="match status" value="2"/>
</dbReference>